<accession>A0A4R6US17</accession>
<keyword evidence="1 2" id="KW-0732">Signal</keyword>
<evidence type="ECO:0000259" key="3">
    <source>
        <dbReference type="Pfam" id="PF13505"/>
    </source>
</evidence>
<feature type="chain" id="PRO_5020249817" evidence="2">
    <location>
        <begin position="22"/>
        <end position="179"/>
    </location>
</feature>
<organism evidence="4 5">
    <name type="scientific">Permianibacter aggregans</name>
    <dbReference type="NCBI Taxonomy" id="1510150"/>
    <lineage>
        <taxon>Bacteria</taxon>
        <taxon>Pseudomonadati</taxon>
        <taxon>Pseudomonadota</taxon>
        <taxon>Gammaproteobacteria</taxon>
        <taxon>Pseudomonadales</taxon>
        <taxon>Pseudomonadaceae</taxon>
        <taxon>Permianibacter</taxon>
    </lineage>
</organism>
<evidence type="ECO:0000256" key="1">
    <source>
        <dbReference type="ARBA" id="ARBA00022729"/>
    </source>
</evidence>
<gene>
    <name evidence="4" type="ORF">EV696_103244</name>
</gene>
<evidence type="ECO:0000313" key="4">
    <source>
        <dbReference type="EMBL" id="TDQ49871.1"/>
    </source>
</evidence>
<dbReference type="Proteomes" id="UP000295375">
    <property type="component" value="Unassembled WGS sequence"/>
</dbReference>
<keyword evidence="5" id="KW-1185">Reference proteome</keyword>
<dbReference type="InterPro" id="IPR027385">
    <property type="entry name" value="Beta-barrel_OMP"/>
</dbReference>
<dbReference type="Gene3D" id="2.40.160.20">
    <property type="match status" value="1"/>
</dbReference>
<dbReference type="AlphaFoldDB" id="A0A4R6US17"/>
<name>A0A4R6US17_9GAMM</name>
<dbReference type="RefSeq" id="WP_133588564.1">
    <property type="nucleotide sequence ID" value="NZ_CP037953.1"/>
</dbReference>
<dbReference type="EMBL" id="SNYM01000003">
    <property type="protein sequence ID" value="TDQ49871.1"/>
    <property type="molecule type" value="Genomic_DNA"/>
</dbReference>
<sequence>MSVIRAGVLVALSAVSANAFADWSFFAGVNQNTIDKTVTRSASLESVDDEAGGYELGLSYQLFDIVGLEAGYTSFGSFDFDSLDCPQACIPEPIRSELDVTAWNVGVNARIPLGAFALRASANRYLFDEDDSELLLEDDEWVFRAGLDYEFTDNLALGVGYKSGDVIESGYDARVTFSF</sequence>
<comment type="caution">
    <text evidence="4">The sequence shown here is derived from an EMBL/GenBank/DDBJ whole genome shotgun (WGS) entry which is preliminary data.</text>
</comment>
<protein>
    <submittedName>
        <fullName evidence="4">Outer membrane protein with beta-barrel domain</fullName>
    </submittedName>
</protein>
<reference evidence="4 5" key="1">
    <citation type="submission" date="2019-03" db="EMBL/GenBank/DDBJ databases">
        <title>Genomic Encyclopedia of Type Strains, Phase IV (KMG-IV): sequencing the most valuable type-strain genomes for metagenomic binning, comparative biology and taxonomic classification.</title>
        <authorList>
            <person name="Goeker M."/>
        </authorList>
    </citation>
    <scope>NUCLEOTIDE SEQUENCE [LARGE SCALE GENOMIC DNA]</scope>
    <source>
        <strain evidence="4 5">DSM 103792</strain>
    </source>
</reference>
<proteinExistence type="predicted"/>
<evidence type="ECO:0000313" key="5">
    <source>
        <dbReference type="Proteomes" id="UP000295375"/>
    </source>
</evidence>
<dbReference type="OrthoDB" id="5735897at2"/>
<feature type="signal peptide" evidence="2">
    <location>
        <begin position="1"/>
        <end position="21"/>
    </location>
</feature>
<dbReference type="Pfam" id="PF13505">
    <property type="entry name" value="OMP_b-brl"/>
    <property type="match status" value="1"/>
</dbReference>
<feature type="domain" description="Outer membrane protein beta-barrel" evidence="3">
    <location>
        <begin position="8"/>
        <end position="172"/>
    </location>
</feature>
<dbReference type="InterPro" id="IPR011250">
    <property type="entry name" value="OMP/PagP_B-barrel"/>
</dbReference>
<evidence type="ECO:0000256" key="2">
    <source>
        <dbReference type="SAM" id="SignalP"/>
    </source>
</evidence>
<dbReference type="SUPFAM" id="SSF56925">
    <property type="entry name" value="OMPA-like"/>
    <property type="match status" value="1"/>
</dbReference>